<dbReference type="RefSeq" id="WP_120060746.1">
    <property type="nucleotide sequence ID" value="NZ_QYRP01000002.1"/>
</dbReference>
<dbReference type="AlphaFoldDB" id="A0A3A5HBH7"/>
<evidence type="ECO:0008006" key="5">
    <source>
        <dbReference type="Google" id="ProtNLM"/>
    </source>
</evidence>
<proteinExistence type="predicted"/>
<dbReference type="PANTHER" id="PTHR37042">
    <property type="entry name" value="OUTER MEMBRANE PROTEIN RV1973"/>
    <property type="match status" value="1"/>
</dbReference>
<gene>
    <name evidence="3" type="ORF">D4739_11480</name>
</gene>
<protein>
    <recommendedName>
        <fullName evidence="5">Mce-associated membrane protein</fullName>
    </recommendedName>
</protein>
<dbReference type="PANTHER" id="PTHR37042:SF4">
    <property type="entry name" value="OUTER MEMBRANE PROTEIN RV1973"/>
    <property type="match status" value="1"/>
</dbReference>
<comment type="subcellular location">
    <subcellularLocation>
        <location evidence="1">Membrane</location>
    </subcellularLocation>
</comment>
<evidence type="ECO:0000256" key="2">
    <source>
        <dbReference type="ARBA" id="ARBA00023136"/>
    </source>
</evidence>
<organism evidence="3 4">
    <name type="scientific">Nocardioides cavernaquae</name>
    <dbReference type="NCBI Taxonomy" id="2321396"/>
    <lineage>
        <taxon>Bacteria</taxon>
        <taxon>Bacillati</taxon>
        <taxon>Actinomycetota</taxon>
        <taxon>Actinomycetes</taxon>
        <taxon>Propionibacteriales</taxon>
        <taxon>Nocardioidaceae</taxon>
        <taxon>Nocardioides</taxon>
    </lineage>
</organism>
<dbReference type="Proteomes" id="UP000276542">
    <property type="component" value="Unassembled WGS sequence"/>
</dbReference>
<keyword evidence="2" id="KW-0472">Membrane</keyword>
<evidence type="ECO:0000256" key="1">
    <source>
        <dbReference type="ARBA" id="ARBA00004370"/>
    </source>
</evidence>
<evidence type="ECO:0000313" key="3">
    <source>
        <dbReference type="EMBL" id="RJS46775.1"/>
    </source>
</evidence>
<dbReference type="GO" id="GO:0016020">
    <property type="term" value="C:membrane"/>
    <property type="evidence" value="ECO:0007669"/>
    <property type="project" value="UniProtKB-SubCell"/>
</dbReference>
<comment type="caution">
    <text evidence="3">The sequence shown here is derived from an EMBL/GenBank/DDBJ whole genome shotgun (WGS) entry which is preliminary data.</text>
</comment>
<sequence length="161" mass="16977">MKERLSGQVVAAVVVALALVALAAQQFLSWRDERQRTADGSDATAAAAAEVVGLIGISSATSGDDIDALLDGATADFRSDLADQAKRLREELARNKVSATGKVVSTGIVKLEDGKATVIVAATGTVTNKKAVEPEPRNYRLRVDLVETRGRWLVSGLEFVA</sequence>
<reference evidence="4" key="1">
    <citation type="submission" date="2018-09" db="EMBL/GenBank/DDBJ databases">
        <authorList>
            <person name="Zhu H."/>
        </authorList>
    </citation>
    <scope>NUCLEOTIDE SEQUENCE [LARGE SCALE GENOMIC DNA]</scope>
    <source>
        <strain evidence="4">K1W22B-1</strain>
    </source>
</reference>
<dbReference type="OrthoDB" id="3395172at2"/>
<accession>A0A3A5HBH7</accession>
<dbReference type="EMBL" id="QYRP01000002">
    <property type="protein sequence ID" value="RJS46775.1"/>
    <property type="molecule type" value="Genomic_DNA"/>
</dbReference>
<name>A0A3A5HBH7_9ACTN</name>
<keyword evidence="4" id="KW-1185">Reference proteome</keyword>
<evidence type="ECO:0000313" key="4">
    <source>
        <dbReference type="Proteomes" id="UP000276542"/>
    </source>
</evidence>